<feature type="transmembrane region" description="Helical" evidence="1">
    <location>
        <begin position="54"/>
        <end position="75"/>
    </location>
</feature>
<name>A0A0D7WVU9_9BACL</name>
<sequence length="166" mass="18160">MLKLDDLFEGLKVLVEQLVRLLQLVGLPIFTVLIIVGFLLLLTSGKNPRRKKMGYVFVVLFGSGALLIAYAPLIAQSFVGIEPQPSHSGDSVENMVNGAGSIGPQLFKGVWFVSIPVVFTMFYFGLLVRLSAAKNPQKKRLGLGMMLFSPIVLLAAYLVPKLSHML</sequence>
<evidence type="ECO:0000256" key="1">
    <source>
        <dbReference type="SAM" id="Phobius"/>
    </source>
</evidence>
<dbReference type="EMBL" id="JTHP01000061">
    <property type="protein sequence ID" value="KJD43316.1"/>
    <property type="molecule type" value="Genomic_DNA"/>
</dbReference>
<accession>A0A0D7WVU9</accession>
<dbReference type="RefSeq" id="WP_044648393.1">
    <property type="nucleotide sequence ID" value="NZ_JTHP01000061.1"/>
</dbReference>
<protein>
    <submittedName>
        <fullName evidence="2">Uncharacterized protein</fullName>
    </submittedName>
</protein>
<keyword evidence="1" id="KW-0472">Membrane</keyword>
<dbReference type="PATRIC" id="fig|159743.3.peg.5215"/>
<feature type="transmembrane region" description="Helical" evidence="1">
    <location>
        <begin position="20"/>
        <end position="42"/>
    </location>
</feature>
<keyword evidence="3" id="KW-1185">Reference proteome</keyword>
<reference evidence="2 3" key="1">
    <citation type="submission" date="2014-11" db="EMBL/GenBank/DDBJ databases">
        <title>Draft Genome Sequences of Paenibacillus polymyxa NRRL B-30509 and Paenibacillus terrae NRRL B-30644, Strains from a Poultry Environment that Produce Tridecaptin A and Paenicidins.</title>
        <authorList>
            <person name="van Belkum M.J."/>
            <person name="Lohans C.T."/>
            <person name="Vederas J.C."/>
        </authorList>
    </citation>
    <scope>NUCLEOTIDE SEQUENCE [LARGE SCALE GENOMIC DNA]</scope>
    <source>
        <strain evidence="2 3">NRRL B-30644</strain>
    </source>
</reference>
<keyword evidence="1" id="KW-0812">Transmembrane</keyword>
<feature type="transmembrane region" description="Helical" evidence="1">
    <location>
        <begin position="109"/>
        <end position="128"/>
    </location>
</feature>
<proteinExistence type="predicted"/>
<evidence type="ECO:0000313" key="3">
    <source>
        <dbReference type="Proteomes" id="UP000032534"/>
    </source>
</evidence>
<evidence type="ECO:0000313" key="2">
    <source>
        <dbReference type="EMBL" id="KJD43316.1"/>
    </source>
</evidence>
<dbReference type="Proteomes" id="UP000032534">
    <property type="component" value="Unassembled WGS sequence"/>
</dbReference>
<keyword evidence="1" id="KW-1133">Transmembrane helix</keyword>
<gene>
    <name evidence="2" type="ORF">QD47_23460</name>
</gene>
<feature type="transmembrane region" description="Helical" evidence="1">
    <location>
        <begin position="140"/>
        <end position="159"/>
    </location>
</feature>
<dbReference type="AlphaFoldDB" id="A0A0D7WVU9"/>
<organism evidence="2 3">
    <name type="scientific">Paenibacillus terrae</name>
    <dbReference type="NCBI Taxonomy" id="159743"/>
    <lineage>
        <taxon>Bacteria</taxon>
        <taxon>Bacillati</taxon>
        <taxon>Bacillota</taxon>
        <taxon>Bacilli</taxon>
        <taxon>Bacillales</taxon>
        <taxon>Paenibacillaceae</taxon>
        <taxon>Paenibacillus</taxon>
    </lineage>
</organism>
<dbReference type="OrthoDB" id="2877262at2"/>
<comment type="caution">
    <text evidence="2">The sequence shown here is derived from an EMBL/GenBank/DDBJ whole genome shotgun (WGS) entry which is preliminary data.</text>
</comment>